<dbReference type="SUPFAM" id="SSF53254">
    <property type="entry name" value="Phosphoglycerate mutase-like"/>
    <property type="match status" value="1"/>
</dbReference>
<evidence type="ECO:0000256" key="1">
    <source>
        <dbReference type="ARBA" id="ARBA00000380"/>
    </source>
</evidence>
<dbReference type="PIRSF" id="PIRSF000709">
    <property type="entry name" value="6PFK_2-Ptase"/>
    <property type="match status" value="1"/>
</dbReference>
<dbReference type="GO" id="GO:0004619">
    <property type="term" value="F:phosphoglycerate mutase activity"/>
    <property type="evidence" value="ECO:0007669"/>
    <property type="project" value="UniProtKB-EC"/>
</dbReference>
<sequence length="263" mass="29989">MKNNSFDRISDGEVLMVKLVLLRHGESHWNLENRFTGWTDVDLTPKGEQEAQNSGKILAEEGFDFDLIYTSLLTRAIRTMEICLSEMQIDNVPIKYSWRLNERHYGALQGLNKAETAAKFGDEQVLIWRRSYDTQPPALEISDKRWSGNDPTYANIDQKDIPLTECLKDTVNRFLPYWYETIAPSIRSGNKVLIVAHGNSLRALVKYLDNISDKDIVGLNIPTGVPLVYELDNELQPVKHYYLGDEEAIQSAINSVANQAKKK</sequence>
<dbReference type="HAMAP" id="MF_01039">
    <property type="entry name" value="PGAM_GpmA"/>
    <property type="match status" value="1"/>
</dbReference>
<dbReference type="EC" id="5.4.2.11" evidence="3"/>
<dbReference type="SMART" id="SM00855">
    <property type="entry name" value="PGAM"/>
    <property type="match status" value="1"/>
</dbReference>
<dbReference type="Gene3D" id="3.40.50.1240">
    <property type="entry name" value="Phosphoglycerate mutase-like"/>
    <property type="match status" value="1"/>
</dbReference>
<dbReference type="PROSITE" id="PS00175">
    <property type="entry name" value="PG_MUTASE"/>
    <property type="match status" value="1"/>
</dbReference>
<dbReference type="AlphaFoldDB" id="A0A381U826"/>
<keyword evidence="5" id="KW-0413">Isomerase</keyword>
<name>A0A381U826_9ZZZZ</name>
<evidence type="ECO:0000256" key="4">
    <source>
        <dbReference type="ARBA" id="ARBA00023152"/>
    </source>
</evidence>
<dbReference type="GO" id="GO:0006096">
    <property type="term" value="P:glycolytic process"/>
    <property type="evidence" value="ECO:0007669"/>
    <property type="project" value="UniProtKB-KW"/>
</dbReference>
<evidence type="ECO:0000256" key="5">
    <source>
        <dbReference type="ARBA" id="ARBA00023235"/>
    </source>
</evidence>
<evidence type="ECO:0000256" key="3">
    <source>
        <dbReference type="ARBA" id="ARBA00012028"/>
    </source>
</evidence>
<proteinExistence type="inferred from homology"/>
<dbReference type="InterPro" id="IPR013078">
    <property type="entry name" value="His_Pase_superF_clade-1"/>
</dbReference>
<dbReference type="NCBIfam" id="TIGR01258">
    <property type="entry name" value="pgm_1"/>
    <property type="match status" value="1"/>
</dbReference>
<organism evidence="6">
    <name type="scientific">marine metagenome</name>
    <dbReference type="NCBI Taxonomy" id="408172"/>
    <lineage>
        <taxon>unclassified sequences</taxon>
        <taxon>metagenomes</taxon>
        <taxon>ecological metagenomes</taxon>
    </lineage>
</organism>
<dbReference type="PANTHER" id="PTHR11931">
    <property type="entry name" value="PHOSPHOGLYCERATE MUTASE"/>
    <property type="match status" value="1"/>
</dbReference>
<dbReference type="FunFam" id="3.40.50.1240:FF:000003">
    <property type="entry name" value="2,3-bisphosphoglycerate-dependent phosphoglycerate mutase"/>
    <property type="match status" value="1"/>
</dbReference>
<dbReference type="CDD" id="cd07067">
    <property type="entry name" value="HP_PGM_like"/>
    <property type="match status" value="1"/>
</dbReference>
<dbReference type="InterPro" id="IPR029033">
    <property type="entry name" value="His_PPase_superfam"/>
</dbReference>
<comment type="catalytic activity">
    <reaction evidence="1">
        <text>(2R)-2-phosphoglycerate = (2R)-3-phosphoglycerate</text>
        <dbReference type="Rhea" id="RHEA:15901"/>
        <dbReference type="ChEBI" id="CHEBI:58272"/>
        <dbReference type="ChEBI" id="CHEBI:58289"/>
        <dbReference type="EC" id="5.4.2.11"/>
    </reaction>
</comment>
<comment type="similarity">
    <text evidence="2">Belongs to the phosphoglycerate mutase family. BPG-dependent PGAM subfamily.</text>
</comment>
<accession>A0A381U826</accession>
<evidence type="ECO:0000313" key="6">
    <source>
        <dbReference type="EMBL" id="SVA24385.1"/>
    </source>
</evidence>
<dbReference type="Pfam" id="PF00300">
    <property type="entry name" value="His_Phos_1"/>
    <property type="match status" value="1"/>
</dbReference>
<gene>
    <name evidence="6" type="ORF">METZ01_LOCUS77239</name>
</gene>
<dbReference type="NCBIfam" id="NF010713">
    <property type="entry name" value="PRK14115.1"/>
    <property type="match status" value="1"/>
</dbReference>
<keyword evidence="4" id="KW-0324">Glycolysis</keyword>
<protein>
    <recommendedName>
        <fullName evidence="3">phosphoglycerate mutase (2,3-diphosphoglycerate-dependent)</fullName>
        <ecNumber evidence="3">5.4.2.11</ecNumber>
    </recommendedName>
</protein>
<dbReference type="InterPro" id="IPR001345">
    <property type="entry name" value="PG/BPGM_mutase_AS"/>
</dbReference>
<dbReference type="EMBL" id="UINC01005921">
    <property type="protein sequence ID" value="SVA24385.1"/>
    <property type="molecule type" value="Genomic_DNA"/>
</dbReference>
<reference evidence="6" key="1">
    <citation type="submission" date="2018-05" db="EMBL/GenBank/DDBJ databases">
        <authorList>
            <person name="Lanie J.A."/>
            <person name="Ng W.-L."/>
            <person name="Kazmierczak K.M."/>
            <person name="Andrzejewski T.M."/>
            <person name="Davidsen T.M."/>
            <person name="Wayne K.J."/>
            <person name="Tettelin H."/>
            <person name="Glass J.I."/>
            <person name="Rusch D."/>
            <person name="Podicherti R."/>
            <person name="Tsui H.-C.T."/>
            <person name="Winkler M.E."/>
        </authorList>
    </citation>
    <scope>NUCLEOTIDE SEQUENCE</scope>
</reference>
<evidence type="ECO:0000256" key="2">
    <source>
        <dbReference type="ARBA" id="ARBA00006717"/>
    </source>
</evidence>
<dbReference type="InterPro" id="IPR005952">
    <property type="entry name" value="Phosphogly_mut1"/>
</dbReference>